<evidence type="ECO:0000313" key="2">
    <source>
        <dbReference type="Proteomes" id="UP000244384"/>
    </source>
</evidence>
<accession>A0A5F2EWJ6</accession>
<accession>A0A2S0WP71</accession>
<dbReference type="OrthoDB" id="3748483at2"/>
<name>A0A2S0WP71_9ACTN</name>
<keyword evidence="2" id="KW-1185">Reference proteome</keyword>
<sequence>MRRAALVALGLYVCVVGAIVHRHVGVVGGVEWPWGAALAAAVTYVTAVAAGVLERRGAAWFALGWAVGLLSLQWSPGGSYLVAADWLGWGFTVSSLGVVVLAVLKPPRVVP</sequence>
<dbReference type="KEGG" id="aez:C3E78_12965"/>
<dbReference type="AlphaFoldDB" id="A0A2S0WP71"/>
<organism evidence="1 2">
    <name type="scientific">Aeromicrobium chenweiae</name>
    <dbReference type="NCBI Taxonomy" id="2079793"/>
    <lineage>
        <taxon>Bacteria</taxon>
        <taxon>Bacillati</taxon>
        <taxon>Actinomycetota</taxon>
        <taxon>Actinomycetes</taxon>
        <taxon>Propionibacteriales</taxon>
        <taxon>Nocardioidaceae</taxon>
        <taxon>Aeromicrobium</taxon>
    </lineage>
</organism>
<dbReference type="EMBL" id="CP026952">
    <property type="protein sequence ID" value="AWB93044.1"/>
    <property type="molecule type" value="Genomic_DNA"/>
</dbReference>
<dbReference type="RefSeq" id="WP_108579033.1">
    <property type="nucleotide sequence ID" value="NZ_CP026952.1"/>
</dbReference>
<proteinExistence type="predicted"/>
<gene>
    <name evidence="1" type="ORF">C3E78_12965</name>
</gene>
<protein>
    <submittedName>
        <fullName evidence="1">Uncharacterized protein</fullName>
    </submittedName>
</protein>
<reference evidence="2" key="1">
    <citation type="submission" date="2018-01" db="EMBL/GenBank/DDBJ databases">
        <authorList>
            <person name="Li J."/>
        </authorList>
    </citation>
    <scope>NUCLEOTIDE SEQUENCE [LARGE SCALE GENOMIC DNA]</scope>
    <source>
        <strain evidence="2">592</strain>
    </source>
</reference>
<evidence type="ECO:0000313" key="1">
    <source>
        <dbReference type="EMBL" id="AWB93044.1"/>
    </source>
</evidence>
<dbReference type="Proteomes" id="UP000244384">
    <property type="component" value="Chromosome"/>
</dbReference>